<feature type="compositionally biased region" description="Low complexity" evidence="1">
    <location>
        <begin position="237"/>
        <end position="277"/>
    </location>
</feature>
<sequence>MLTPAQRHFQKVMAERHGKTDELTDTARTAHEQILHRLRMDQSALRRVQSDQAKAELKKQLLPQYEGWIDGTLDGDSGRQDEVIVTLMVWAIDAADYPLAVRIGRYVIAHSLAMPDRFNRTAPTVLVEEICDPILVQVKADDSADISTYLAVLDEVAQIVDGKDMPDQVRAKLLKTRAFALRSGTEADQATALEYLREALKLDAGAGVKKEIERLARLVKKASLAADAEGESDADSGNDAGNAAEDGAADETAGAADAEGAEASSDSAVVATATSKAAARKTIRKTAATAGKAASRKTAAKKTASGKTE</sequence>
<dbReference type="InterPro" id="IPR010270">
    <property type="entry name" value="Phage_P2_GpM"/>
</dbReference>
<name>A0ABU6JSU6_9GAMM</name>
<feature type="region of interest" description="Disordered" evidence="1">
    <location>
        <begin position="226"/>
        <end position="309"/>
    </location>
</feature>
<protein>
    <submittedName>
        <fullName evidence="2">Phage terminase small subunit</fullName>
    </submittedName>
</protein>
<proteinExistence type="predicted"/>
<evidence type="ECO:0000313" key="2">
    <source>
        <dbReference type="EMBL" id="MEC5343369.1"/>
    </source>
</evidence>
<accession>A0ABU6JSU6</accession>
<evidence type="ECO:0000313" key="3">
    <source>
        <dbReference type="Proteomes" id="UP001309705"/>
    </source>
</evidence>
<gene>
    <name evidence="2" type="primary">gpM</name>
    <name evidence="2" type="ORF">VSX58_12275</name>
</gene>
<comment type="caution">
    <text evidence="2">The sequence shown here is derived from an EMBL/GenBank/DDBJ whole genome shotgun (WGS) entry which is preliminary data.</text>
</comment>
<dbReference type="EMBL" id="JAYWTM010000009">
    <property type="protein sequence ID" value="MEC5343369.1"/>
    <property type="molecule type" value="Genomic_DNA"/>
</dbReference>
<reference evidence="2 3" key="1">
    <citation type="journal article" date="2017" name="Int. J. Syst. Evol. Microbiol.">
        <title>Brenneria populi subsp. brevivirga subsp. nov. isolated from symptomatic bark of Populus x euramericana canker, and description of Brenneria populi subsp. populi subsp. nov.</title>
        <authorList>
            <person name="Zheng M.H."/>
            <person name="Piao C.G."/>
            <person name="Xue H."/>
            <person name="Guo M.W."/>
            <person name="Li Y."/>
        </authorList>
    </citation>
    <scope>NUCLEOTIDE SEQUENCE [LARGE SCALE GENOMIC DNA]</scope>
    <source>
        <strain evidence="2 3">D9-5</strain>
    </source>
</reference>
<organism evidence="2 3">
    <name type="scientific">Brenneria populi</name>
    <dbReference type="NCBI Taxonomy" id="1505588"/>
    <lineage>
        <taxon>Bacteria</taxon>
        <taxon>Pseudomonadati</taxon>
        <taxon>Pseudomonadota</taxon>
        <taxon>Gammaproteobacteria</taxon>
        <taxon>Enterobacterales</taxon>
        <taxon>Pectobacteriaceae</taxon>
        <taxon>Brenneria</taxon>
    </lineage>
</organism>
<evidence type="ECO:0000256" key="1">
    <source>
        <dbReference type="SAM" id="MobiDB-lite"/>
    </source>
</evidence>
<dbReference type="Pfam" id="PF05944">
    <property type="entry name" value="Phage_term_smal"/>
    <property type="match status" value="1"/>
</dbReference>
<dbReference type="Proteomes" id="UP001309705">
    <property type="component" value="Unassembled WGS sequence"/>
</dbReference>
<dbReference type="RefSeq" id="WP_327618337.1">
    <property type="nucleotide sequence ID" value="NZ_JAYWTM010000009.1"/>
</dbReference>
<keyword evidence="3" id="KW-1185">Reference proteome</keyword>